<evidence type="ECO:0000313" key="1">
    <source>
        <dbReference type="EMBL" id="CAF1132261.1"/>
    </source>
</evidence>
<dbReference type="EMBL" id="CAJNOQ010006358">
    <property type="protein sequence ID" value="CAF1132261.1"/>
    <property type="molecule type" value="Genomic_DNA"/>
</dbReference>
<organism evidence="1 3">
    <name type="scientific">Didymodactylos carnosus</name>
    <dbReference type="NCBI Taxonomy" id="1234261"/>
    <lineage>
        <taxon>Eukaryota</taxon>
        <taxon>Metazoa</taxon>
        <taxon>Spiralia</taxon>
        <taxon>Gnathifera</taxon>
        <taxon>Rotifera</taxon>
        <taxon>Eurotatoria</taxon>
        <taxon>Bdelloidea</taxon>
        <taxon>Philodinida</taxon>
        <taxon>Philodinidae</taxon>
        <taxon>Didymodactylos</taxon>
    </lineage>
</organism>
<sequence>MREGWTPLKTTQNYSRAVPKLSLLNDTYNNTPADGVWSIGTELWHTHERGEQRQTPVLLRISSEVPEQAEIVIQVQTDTLENNPPKKPYAPRLFLSNRKLVTLQHRNSSVIGKQCDAKSSDIVSSLSPLRLTLPSFVTRHATIPN</sequence>
<dbReference type="AlphaFoldDB" id="A0A814RH08"/>
<proteinExistence type="predicted"/>
<evidence type="ECO:0000313" key="3">
    <source>
        <dbReference type="Proteomes" id="UP000663829"/>
    </source>
</evidence>
<dbReference type="Proteomes" id="UP000663829">
    <property type="component" value="Unassembled WGS sequence"/>
</dbReference>
<reference evidence="1" key="1">
    <citation type="submission" date="2021-02" db="EMBL/GenBank/DDBJ databases">
        <authorList>
            <person name="Nowell W R."/>
        </authorList>
    </citation>
    <scope>NUCLEOTIDE SEQUENCE</scope>
</reference>
<gene>
    <name evidence="1" type="ORF">GPM918_LOCUS20258</name>
    <name evidence="2" type="ORF">SRO942_LOCUS20255</name>
</gene>
<evidence type="ECO:0000313" key="2">
    <source>
        <dbReference type="EMBL" id="CAF3896038.1"/>
    </source>
</evidence>
<dbReference type="Proteomes" id="UP000681722">
    <property type="component" value="Unassembled WGS sequence"/>
</dbReference>
<comment type="caution">
    <text evidence="1">The sequence shown here is derived from an EMBL/GenBank/DDBJ whole genome shotgun (WGS) entry which is preliminary data.</text>
</comment>
<accession>A0A814RH08</accession>
<protein>
    <submittedName>
        <fullName evidence="1">Uncharacterized protein</fullName>
    </submittedName>
</protein>
<keyword evidence="3" id="KW-1185">Reference proteome</keyword>
<dbReference type="EMBL" id="CAJOBC010006358">
    <property type="protein sequence ID" value="CAF3896038.1"/>
    <property type="molecule type" value="Genomic_DNA"/>
</dbReference>
<name>A0A814RH08_9BILA</name>